<proteinExistence type="predicted"/>
<keyword evidence="2" id="KW-1185">Reference proteome</keyword>
<dbReference type="AlphaFoldDB" id="D2QG79"/>
<dbReference type="HOGENOM" id="CLU_2156772_0_0_10"/>
<gene>
    <name evidence="1" type="ordered locus">Slin_0622</name>
</gene>
<reference evidence="1 2" key="1">
    <citation type="journal article" date="2010" name="Stand. Genomic Sci.">
        <title>Complete genome sequence of Spirosoma linguale type strain (1).</title>
        <authorList>
            <person name="Lail K."/>
            <person name="Sikorski J."/>
            <person name="Saunders E."/>
            <person name="Lapidus A."/>
            <person name="Glavina Del Rio T."/>
            <person name="Copeland A."/>
            <person name="Tice H."/>
            <person name="Cheng J.-F."/>
            <person name="Lucas S."/>
            <person name="Nolan M."/>
            <person name="Bruce D."/>
            <person name="Goodwin L."/>
            <person name="Pitluck S."/>
            <person name="Ivanova N."/>
            <person name="Mavromatis K."/>
            <person name="Ovchinnikova G."/>
            <person name="Pati A."/>
            <person name="Chen A."/>
            <person name="Palaniappan K."/>
            <person name="Land M."/>
            <person name="Hauser L."/>
            <person name="Chang Y.-J."/>
            <person name="Jeffries C.D."/>
            <person name="Chain P."/>
            <person name="Brettin T."/>
            <person name="Detter J.C."/>
            <person name="Schuetze A."/>
            <person name="Rohde M."/>
            <person name="Tindall B.J."/>
            <person name="Goeker M."/>
            <person name="Bristow J."/>
            <person name="Eisen J.A."/>
            <person name="Markowitz V."/>
            <person name="Hugenholtz P."/>
            <person name="Kyrpides N.C."/>
            <person name="Klenk H.-P."/>
            <person name="Chen F."/>
        </authorList>
    </citation>
    <scope>NUCLEOTIDE SEQUENCE [LARGE SCALE GENOMIC DNA]</scope>
    <source>
        <strain evidence="2">ATCC 33905 / DSM 74 / LMG 10896 / Claus 1</strain>
    </source>
</reference>
<dbReference type="RefSeq" id="WP_012925238.1">
    <property type="nucleotide sequence ID" value="NC_013730.1"/>
</dbReference>
<dbReference type="KEGG" id="sli:Slin_0622"/>
<protein>
    <submittedName>
        <fullName evidence="1">Uncharacterized protein</fullName>
    </submittedName>
</protein>
<sequence>MTTIPQSGLYLFTYPTFAEKAQWIYVHFITPDQQHAFVTYPHHRYQKAGQLISVSWFDTVSMTAMAGHSPLMSFLNVTLPALVSAFGPKTETVDTLFGQFETYDVELLLAA</sequence>
<dbReference type="Proteomes" id="UP000002028">
    <property type="component" value="Chromosome"/>
</dbReference>
<evidence type="ECO:0000313" key="2">
    <source>
        <dbReference type="Proteomes" id="UP000002028"/>
    </source>
</evidence>
<organism evidence="1 2">
    <name type="scientific">Spirosoma linguale (strain ATCC 33905 / DSM 74 / LMG 10896 / Claus 1)</name>
    <dbReference type="NCBI Taxonomy" id="504472"/>
    <lineage>
        <taxon>Bacteria</taxon>
        <taxon>Pseudomonadati</taxon>
        <taxon>Bacteroidota</taxon>
        <taxon>Cytophagia</taxon>
        <taxon>Cytophagales</taxon>
        <taxon>Cytophagaceae</taxon>
        <taxon>Spirosoma</taxon>
    </lineage>
</organism>
<evidence type="ECO:0000313" key="1">
    <source>
        <dbReference type="EMBL" id="ADB36686.1"/>
    </source>
</evidence>
<name>D2QG79_SPILD</name>
<dbReference type="EMBL" id="CP001769">
    <property type="protein sequence ID" value="ADB36686.1"/>
    <property type="molecule type" value="Genomic_DNA"/>
</dbReference>
<accession>D2QG79</accession>